<reference evidence="1 2" key="1">
    <citation type="submission" date="2019-03" db="EMBL/GenBank/DDBJ databases">
        <title>Dyadobacter AR-3-6 sp. nov., isolated from arctic soil.</title>
        <authorList>
            <person name="Chaudhary D.K."/>
        </authorList>
    </citation>
    <scope>NUCLEOTIDE SEQUENCE [LARGE SCALE GENOMIC DNA]</scope>
    <source>
        <strain evidence="1 2">AR-3-6</strain>
    </source>
</reference>
<evidence type="ECO:0000313" key="2">
    <source>
        <dbReference type="Proteomes" id="UP000294850"/>
    </source>
</evidence>
<dbReference type="Proteomes" id="UP000294850">
    <property type="component" value="Unassembled WGS sequence"/>
</dbReference>
<accession>A0A4R5DLR0</accession>
<dbReference type="AlphaFoldDB" id="A0A4R5DLR0"/>
<keyword evidence="2" id="KW-1185">Reference proteome</keyword>
<sequence>MLLTQWEFAILNDKHDNPDELRCIGHDITPLILKQQKLRSLVDIAAEHNNRLVNFIYIIYHNIRFKVANILRILDINEQLEHYKVAPDLINENTISLNECGRSVKS</sequence>
<organism evidence="1 2">
    <name type="scientific">Dyadobacter psychrotolerans</name>
    <dbReference type="NCBI Taxonomy" id="2541721"/>
    <lineage>
        <taxon>Bacteria</taxon>
        <taxon>Pseudomonadati</taxon>
        <taxon>Bacteroidota</taxon>
        <taxon>Cytophagia</taxon>
        <taxon>Cytophagales</taxon>
        <taxon>Spirosomataceae</taxon>
        <taxon>Dyadobacter</taxon>
    </lineage>
</organism>
<proteinExistence type="predicted"/>
<gene>
    <name evidence="1" type="ORF">E0F88_11720</name>
</gene>
<protein>
    <submittedName>
        <fullName evidence="1">Uncharacterized protein</fullName>
    </submittedName>
</protein>
<dbReference type="RefSeq" id="WP_131958449.1">
    <property type="nucleotide sequence ID" value="NZ_SMFL01000004.1"/>
</dbReference>
<dbReference type="OrthoDB" id="9124519at2"/>
<evidence type="ECO:0000313" key="1">
    <source>
        <dbReference type="EMBL" id="TDE15186.1"/>
    </source>
</evidence>
<dbReference type="EMBL" id="SMFL01000004">
    <property type="protein sequence ID" value="TDE15186.1"/>
    <property type="molecule type" value="Genomic_DNA"/>
</dbReference>
<comment type="caution">
    <text evidence="1">The sequence shown here is derived from an EMBL/GenBank/DDBJ whole genome shotgun (WGS) entry which is preliminary data.</text>
</comment>
<name>A0A4R5DLR0_9BACT</name>